<evidence type="ECO:0000313" key="10">
    <source>
        <dbReference type="Ensembl" id="ENSHHUP00000005467.1"/>
    </source>
</evidence>
<organism evidence="10 11">
    <name type="scientific">Hucho hucho</name>
    <name type="common">huchen</name>
    <dbReference type="NCBI Taxonomy" id="62062"/>
    <lineage>
        <taxon>Eukaryota</taxon>
        <taxon>Metazoa</taxon>
        <taxon>Chordata</taxon>
        <taxon>Craniata</taxon>
        <taxon>Vertebrata</taxon>
        <taxon>Euteleostomi</taxon>
        <taxon>Actinopterygii</taxon>
        <taxon>Neopterygii</taxon>
        <taxon>Teleostei</taxon>
        <taxon>Protacanthopterygii</taxon>
        <taxon>Salmoniformes</taxon>
        <taxon>Salmonidae</taxon>
        <taxon>Salmoninae</taxon>
        <taxon>Hucho</taxon>
    </lineage>
</organism>
<proteinExistence type="inferred from homology"/>
<dbReference type="STRING" id="62062.ENSHHUP00000005467"/>
<sequence>MVFLSIFSRYIPASCSHWEHRSAAYSTMSSQDSSVWQQCPLVVGVETSSQSASDGETDCEVITVTIGATVPTGFENTAAEEVQEKIGADATISKDRGRIYFQITTDKLSQVHHLRSVDNLFVVVEEYDNYQFRDSKEETLEDLQKLASKLPWTNALKVWKLNTSLKKKRGPHRRPQGPKGKGRRGRDFRDRGKANNDVVETDTMETVTSEIEKLQLEPQEPTAGQGGGVGEARTPDLENSPLGEQQEVEGQEPGPKVLKFRVTCSRAGDKHSFSSNEAARDFGGAVQDFFQWKADMTKFDIEVLLNIHNVEVVIGIALTEESLHRRNITHFGPTTLRSTLCYGMLRLSKPQASDVILDPMCGTGAIPLEGAIEWQQAFYLAGDNNDMAVSRTVNNICHIQKKRLDKGSTPGLPIDTVQWDLCHLPMRTSSVDIIITDMPFGKRMGSRKKNWDLYPPCLREMARVSRPGSGKAVILTQDKKCFQKAISRMGGLWRKHHTVWVNVGGLHAGVFLLKRTAGIFGQTPEDVREPLEEQPGKEKPAEEREKEVK</sequence>
<dbReference type="Gene3D" id="3.30.2130.30">
    <property type="match status" value="2"/>
</dbReference>
<keyword evidence="11" id="KW-1185">Reference proteome</keyword>
<dbReference type="Proteomes" id="UP000314982">
    <property type="component" value="Unassembled WGS sequence"/>
</dbReference>
<dbReference type="InterPro" id="IPR053943">
    <property type="entry name" value="RlmKL-like_Mtase_CS"/>
</dbReference>
<feature type="region of interest" description="Disordered" evidence="8">
    <location>
        <begin position="523"/>
        <end position="549"/>
    </location>
</feature>
<keyword evidence="6" id="KW-0819">tRNA processing</keyword>
<evidence type="ECO:0000256" key="7">
    <source>
        <dbReference type="PROSITE-ProRule" id="PRU00529"/>
    </source>
</evidence>
<dbReference type="GO" id="GO:0030488">
    <property type="term" value="P:tRNA methylation"/>
    <property type="evidence" value="ECO:0007669"/>
    <property type="project" value="TreeGrafter"/>
</dbReference>
<evidence type="ECO:0000256" key="4">
    <source>
        <dbReference type="ARBA" id="ARBA00022603"/>
    </source>
</evidence>
<dbReference type="Ensembl" id="ENSHHUT00000005645.1">
    <property type="protein sequence ID" value="ENSHHUP00000005467.1"/>
    <property type="gene ID" value="ENSHHUG00000003374.1"/>
</dbReference>
<dbReference type="InterPro" id="IPR004114">
    <property type="entry name" value="THUMP_dom"/>
</dbReference>
<feature type="domain" description="THUMP" evidence="9">
    <location>
        <begin position="213"/>
        <end position="318"/>
    </location>
</feature>
<name>A0A4W5JP49_9TELE</name>
<comment type="subcellular location">
    <subcellularLocation>
        <location evidence="1">Cytoplasm</location>
    </subcellularLocation>
</comment>
<dbReference type="AlphaFoldDB" id="A0A4W5JP49"/>
<dbReference type="GO" id="GO:0016423">
    <property type="term" value="F:tRNA (guanine) methyltransferase activity"/>
    <property type="evidence" value="ECO:0007669"/>
    <property type="project" value="TreeGrafter"/>
</dbReference>
<evidence type="ECO:0000256" key="3">
    <source>
        <dbReference type="ARBA" id="ARBA00022490"/>
    </source>
</evidence>
<accession>A0A4W5JP49</accession>
<reference evidence="10" key="2">
    <citation type="submission" date="2025-08" db="UniProtKB">
        <authorList>
            <consortium name="Ensembl"/>
        </authorList>
    </citation>
    <scope>IDENTIFICATION</scope>
</reference>
<dbReference type="InterPro" id="IPR029063">
    <property type="entry name" value="SAM-dependent_MTases_sf"/>
</dbReference>
<dbReference type="SUPFAM" id="SSF143437">
    <property type="entry name" value="THUMP domain-like"/>
    <property type="match status" value="1"/>
</dbReference>
<dbReference type="CDD" id="cd11715">
    <property type="entry name" value="THUMP_AdoMetMT"/>
    <property type="match status" value="1"/>
</dbReference>
<dbReference type="GO" id="GO:0043527">
    <property type="term" value="C:tRNA methyltransferase complex"/>
    <property type="evidence" value="ECO:0007669"/>
    <property type="project" value="UniProtKB-ARBA"/>
</dbReference>
<dbReference type="InterPro" id="IPR000241">
    <property type="entry name" value="RlmKL-like_Mtase"/>
</dbReference>
<dbReference type="GeneTree" id="ENSGT00530000063557"/>
<keyword evidence="7" id="KW-0694">RNA-binding</keyword>
<dbReference type="SMART" id="SM00981">
    <property type="entry name" value="THUMP"/>
    <property type="match status" value="1"/>
</dbReference>
<dbReference type="Gene3D" id="3.40.50.150">
    <property type="entry name" value="Vaccinia Virus protein VP39"/>
    <property type="match status" value="1"/>
</dbReference>
<feature type="region of interest" description="Disordered" evidence="8">
    <location>
        <begin position="163"/>
        <end position="256"/>
    </location>
</feature>
<evidence type="ECO:0000313" key="11">
    <source>
        <dbReference type="Proteomes" id="UP000314982"/>
    </source>
</evidence>
<evidence type="ECO:0000256" key="8">
    <source>
        <dbReference type="SAM" id="MobiDB-lite"/>
    </source>
</evidence>
<dbReference type="GO" id="GO:0005737">
    <property type="term" value="C:cytoplasm"/>
    <property type="evidence" value="ECO:0007669"/>
    <property type="project" value="UniProtKB-SubCell"/>
</dbReference>
<feature type="compositionally biased region" description="Basic and acidic residues" evidence="8">
    <location>
        <begin position="525"/>
        <end position="549"/>
    </location>
</feature>
<comment type="similarity">
    <text evidence="2">Belongs to the methyltransferase superfamily.</text>
</comment>
<dbReference type="FunFam" id="3.40.50.150:FF:000073">
    <property type="entry name" value="THUMP domain containing 3"/>
    <property type="match status" value="1"/>
</dbReference>
<feature type="compositionally biased region" description="Basic and acidic residues" evidence="8">
    <location>
        <begin position="185"/>
        <end position="194"/>
    </location>
</feature>
<dbReference type="PANTHER" id="PTHR14911">
    <property type="entry name" value="THUMP DOMAIN-CONTAINING"/>
    <property type="match status" value="1"/>
</dbReference>
<dbReference type="PANTHER" id="PTHR14911:SF13">
    <property type="entry name" value="TRNA (GUANINE(6)-N2)-METHYLTRANSFERASE THUMP3"/>
    <property type="match status" value="1"/>
</dbReference>
<protein>
    <submittedName>
        <fullName evidence="10">THUMP domain containing 3</fullName>
    </submittedName>
</protein>
<dbReference type="PROSITE" id="PS01261">
    <property type="entry name" value="UPF0020"/>
    <property type="match status" value="1"/>
</dbReference>
<keyword evidence="4" id="KW-0489">Methyltransferase</keyword>
<keyword evidence="5" id="KW-0808">Transferase</keyword>
<evidence type="ECO:0000256" key="1">
    <source>
        <dbReference type="ARBA" id="ARBA00004496"/>
    </source>
</evidence>
<evidence type="ECO:0000256" key="2">
    <source>
        <dbReference type="ARBA" id="ARBA00008361"/>
    </source>
</evidence>
<dbReference type="PROSITE" id="PS51165">
    <property type="entry name" value="THUMP"/>
    <property type="match status" value="1"/>
</dbReference>
<evidence type="ECO:0000259" key="9">
    <source>
        <dbReference type="PROSITE" id="PS51165"/>
    </source>
</evidence>
<dbReference type="SUPFAM" id="SSF53335">
    <property type="entry name" value="S-adenosyl-L-methionine-dependent methyltransferases"/>
    <property type="match status" value="1"/>
</dbReference>
<dbReference type="Pfam" id="PF02926">
    <property type="entry name" value="THUMP"/>
    <property type="match status" value="1"/>
</dbReference>
<evidence type="ECO:0000256" key="5">
    <source>
        <dbReference type="ARBA" id="ARBA00022679"/>
    </source>
</evidence>
<keyword evidence="3" id="KW-0963">Cytoplasm</keyword>
<reference evidence="11" key="1">
    <citation type="submission" date="2018-06" db="EMBL/GenBank/DDBJ databases">
        <title>Genome assembly of Danube salmon.</title>
        <authorList>
            <person name="Macqueen D.J."/>
            <person name="Gundappa M.K."/>
        </authorList>
    </citation>
    <scope>NUCLEOTIDE SEQUENCE [LARGE SCALE GENOMIC DNA]</scope>
</reference>
<dbReference type="Pfam" id="PF01170">
    <property type="entry name" value="UPF0020"/>
    <property type="match status" value="1"/>
</dbReference>
<evidence type="ECO:0000256" key="6">
    <source>
        <dbReference type="ARBA" id="ARBA00022694"/>
    </source>
</evidence>
<feature type="compositionally biased region" description="Basic residues" evidence="8">
    <location>
        <begin position="165"/>
        <end position="184"/>
    </location>
</feature>
<reference evidence="10" key="3">
    <citation type="submission" date="2025-09" db="UniProtKB">
        <authorList>
            <consortium name="Ensembl"/>
        </authorList>
    </citation>
    <scope>IDENTIFICATION</scope>
</reference>
<dbReference type="GO" id="GO:0003723">
    <property type="term" value="F:RNA binding"/>
    <property type="evidence" value="ECO:0007669"/>
    <property type="project" value="UniProtKB-UniRule"/>
</dbReference>